<accession>A0A392U3V3</accession>
<feature type="non-terminal residue" evidence="1">
    <location>
        <position position="48"/>
    </location>
</feature>
<keyword evidence="2" id="KW-1185">Reference proteome</keyword>
<dbReference type="AlphaFoldDB" id="A0A392U3V3"/>
<name>A0A392U3V3_9FABA</name>
<proteinExistence type="predicted"/>
<comment type="caution">
    <text evidence="1">The sequence shown here is derived from an EMBL/GenBank/DDBJ whole genome shotgun (WGS) entry which is preliminary data.</text>
</comment>
<protein>
    <submittedName>
        <fullName evidence="1">Uncharacterized protein</fullName>
    </submittedName>
</protein>
<organism evidence="1 2">
    <name type="scientific">Trifolium medium</name>
    <dbReference type="NCBI Taxonomy" id="97028"/>
    <lineage>
        <taxon>Eukaryota</taxon>
        <taxon>Viridiplantae</taxon>
        <taxon>Streptophyta</taxon>
        <taxon>Embryophyta</taxon>
        <taxon>Tracheophyta</taxon>
        <taxon>Spermatophyta</taxon>
        <taxon>Magnoliopsida</taxon>
        <taxon>eudicotyledons</taxon>
        <taxon>Gunneridae</taxon>
        <taxon>Pentapetalae</taxon>
        <taxon>rosids</taxon>
        <taxon>fabids</taxon>
        <taxon>Fabales</taxon>
        <taxon>Fabaceae</taxon>
        <taxon>Papilionoideae</taxon>
        <taxon>50 kb inversion clade</taxon>
        <taxon>NPAAA clade</taxon>
        <taxon>Hologalegina</taxon>
        <taxon>IRL clade</taxon>
        <taxon>Trifolieae</taxon>
        <taxon>Trifolium</taxon>
    </lineage>
</organism>
<dbReference type="Proteomes" id="UP000265520">
    <property type="component" value="Unassembled WGS sequence"/>
</dbReference>
<evidence type="ECO:0000313" key="1">
    <source>
        <dbReference type="EMBL" id="MCI67788.1"/>
    </source>
</evidence>
<reference evidence="1 2" key="1">
    <citation type="journal article" date="2018" name="Front. Plant Sci.">
        <title>Red Clover (Trifolium pratense) and Zigzag Clover (T. medium) - A Picture of Genomic Similarities and Differences.</title>
        <authorList>
            <person name="Dluhosova J."/>
            <person name="Istvanek J."/>
            <person name="Nedelnik J."/>
            <person name="Repkova J."/>
        </authorList>
    </citation>
    <scope>NUCLEOTIDE SEQUENCE [LARGE SCALE GENOMIC DNA]</scope>
    <source>
        <strain evidence="2">cv. 10/8</strain>
        <tissue evidence="1">Leaf</tissue>
    </source>
</reference>
<evidence type="ECO:0000313" key="2">
    <source>
        <dbReference type="Proteomes" id="UP000265520"/>
    </source>
</evidence>
<dbReference type="EMBL" id="LXQA010723694">
    <property type="protein sequence ID" value="MCI67788.1"/>
    <property type="molecule type" value="Genomic_DNA"/>
</dbReference>
<sequence length="48" mass="5310">MKVEPAKERLDAPTFTAVIIRRSYAVRVLPTATEVAIALNGVRDRRSA</sequence>